<dbReference type="OrthoDB" id="899at2759"/>
<dbReference type="VEuPathDB" id="FungiDB:I302_03263"/>
<dbReference type="PANTHER" id="PTHR10281:SF115">
    <property type="entry name" value="BINDING PROTEIN, PUTATIVE (AFU_ORTHOLOGUE AFUA_4G06240)-RELATED"/>
    <property type="match status" value="1"/>
</dbReference>
<evidence type="ECO:0000256" key="3">
    <source>
        <dbReference type="SAM" id="Phobius"/>
    </source>
</evidence>
<dbReference type="RefSeq" id="XP_019049474.2">
    <property type="nucleotide sequence ID" value="XM_019189912.2"/>
</dbReference>
<dbReference type="STRING" id="1296100.A0A1B9GBK7"/>
<dbReference type="Pfam" id="PF00173">
    <property type="entry name" value="Cyt-b5"/>
    <property type="match status" value="1"/>
</dbReference>
<protein>
    <recommendedName>
        <fullName evidence="4">Cytochrome b5 heme-binding domain-containing protein</fullName>
    </recommendedName>
</protein>
<dbReference type="GO" id="GO:0020037">
    <property type="term" value="F:heme binding"/>
    <property type="evidence" value="ECO:0007669"/>
    <property type="project" value="UniProtKB-ARBA"/>
</dbReference>
<organism evidence="5">
    <name type="scientific">Kwoniella bestiolae CBS 10118</name>
    <dbReference type="NCBI Taxonomy" id="1296100"/>
    <lineage>
        <taxon>Eukaryota</taxon>
        <taxon>Fungi</taxon>
        <taxon>Dikarya</taxon>
        <taxon>Basidiomycota</taxon>
        <taxon>Agaricomycotina</taxon>
        <taxon>Tremellomycetes</taxon>
        <taxon>Tremellales</taxon>
        <taxon>Cryptococcaceae</taxon>
        <taxon>Kwoniella</taxon>
    </lineage>
</organism>
<keyword evidence="3" id="KW-0472">Membrane</keyword>
<evidence type="ECO:0000256" key="2">
    <source>
        <dbReference type="SAM" id="MobiDB-lite"/>
    </source>
</evidence>
<dbReference type="GeneID" id="30207662"/>
<dbReference type="SUPFAM" id="SSF55856">
    <property type="entry name" value="Cytochrome b5-like heme/steroid binding domain"/>
    <property type="match status" value="1"/>
</dbReference>
<evidence type="ECO:0000259" key="4">
    <source>
        <dbReference type="SMART" id="SM01117"/>
    </source>
</evidence>
<dbReference type="SMART" id="SM01117">
    <property type="entry name" value="Cyt-b5"/>
    <property type="match status" value="1"/>
</dbReference>
<accession>A0A1B9GBK7</accession>
<feature type="region of interest" description="Disordered" evidence="2">
    <location>
        <begin position="74"/>
        <end position="95"/>
    </location>
</feature>
<dbReference type="AlphaFoldDB" id="A0A1B9GBK7"/>
<dbReference type="InterPro" id="IPR050577">
    <property type="entry name" value="MAPR/NEUFC/NENF-like"/>
</dbReference>
<dbReference type="KEGG" id="kbi:30207662"/>
<gene>
    <name evidence="5" type="ORF">I302_03263</name>
</gene>
<proteinExistence type="inferred from homology"/>
<dbReference type="FunFam" id="3.10.120.10:FF:000003">
    <property type="entry name" value="membrane-associated progesterone receptor component 1"/>
    <property type="match status" value="1"/>
</dbReference>
<comment type="similarity">
    <text evidence="1">Belongs to the cytochrome b5 family. MAPR subfamily.</text>
</comment>
<feature type="domain" description="Cytochrome b5 heme-binding" evidence="4">
    <location>
        <begin position="86"/>
        <end position="183"/>
    </location>
</feature>
<dbReference type="EMBL" id="KI894019">
    <property type="protein sequence ID" value="OCF28404.1"/>
    <property type="molecule type" value="Genomic_DNA"/>
</dbReference>
<evidence type="ECO:0000256" key="1">
    <source>
        <dbReference type="ARBA" id="ARBA00038357"/>
    </source>
</evidence>
<feature type="transmembrane region" description="Helical" evidence="3">
    <location>
        <begin position="12"/>
        <end position="33"/>
    </location>
</feature>
<dbReference type="PANTHER" id="PTHR10281">
    <property type="entry name" value="MEMBRANE-ASSOCIATED PROGESTERONE RECEPTOR COMPONENT-RELATED"/>
    <property type="match status" value="1"/>
</dbReference>
<keyword evidence="3" id="KW-0812">Transmembrane</keyword>
<name>A0A1B9GBK7_9TREE</name>
<evidence type="ECO:0000313" key="5">
    <source>
        <dbReference type="EMBL" id="OCF28404.1"/>
    </source>
</evidence>
<reference evidence="5" key="1">
    <citation type="submission" date="2013-07" db="EMBL/GenBank/DDBJ databases">
        <title>The Genome Sequence of Cryptococcus bestiolae CBS10118.</title>
        <authorList>
            <consortium name="The Broad Institute Genome Sequencing Platform"/>
            <person name="Cuomo C."/>
            <person name="Litvintseva A."/>
            <person name="Chen Y."/>
            <person name="Heitman J."/>
            <person name="Sun S."/>
            <person name="Springer D."/>
            <person name="Dromer F."/>
            <person name="Young S.K."/>
            <person name="Zeng Q."/>
            <person name="Gargeya S."/>
            <person name="Fitzgerald M."/>
            <person name="Abouelleil A."/>
            <person name="Alvarado L."/>
            <person name="Berlin A.M."/>
            <person name="Chapman S.B."/>
            <person name="Dewar J."/>
            <person name="Goldberg J."/>
            <person name="Griggs A."/>
            <person name="Gujja S."/>
            <person name="Hansen M."/>
            <person name="Howarth C."/>
            <person name="Imamovic A."/>
            <person name="Larimer J."/>
            <person name="McCowan C."/>
            <person name="Murphy C."/>
            <person name="Pearson M."/>
            <person name="Priest M."/>
            <person name="Roberts A."/>
            <person name="Saif S."/>
            <person name="Shea T."/>
            <person name="Sykes S."/>
            <person name="Wortman J."/>
            <person name="Nusbaum C."/>
            <person name="Birren B."/>
        </authorList>
    </citation>
    <scope>NUCLEOTIDE SEQUENCE [LARGE SCALE GENOMIC DNA]</scope>
    <source>
        <strain evidence="5">CBS 10118</strain>
    </source>
</reference>
<dbReference type="InterPro" id="IPR036400">
    <property type="entry name" value="Cyt_B5-like_heme/steroid_sf"/>
</dbReference>
<keyword evidence="3" id="KW-1133">Transmembrane helix</keyword>
<reference evidence="5" key="2">
    <citation type="submission" date="2014-01" db="EMBL/GenBank/DDBJ databases">
        <title>Evolution of pathogenesis and genome organization in the Tremellales.</title>
        <authorList>
            <person name="Cuomo C."/>
            <person name="Litvintseva A."/>
            <person name="Heitman J."/>
            <person name="Chen Y."/>
            <person name="Sun S."/>
            <person name="Springer D."/>
            <person name="Dromer F."/>
            <person name="Young S."/>
            <person name="Zeng Q."/>
            <person name="Chapman S."/>
            <person name="Gujja S."/>
            <person name="Saif S."/>
            <person name="Birren B."/>
        </authorList>
    </citation>
    <scope>NUCLEOTIDE SEQUENCE</scope>
    <source>
        <strain evidence="5">CBS 10118</strain>
    </source>
</reference>
<dbReference type="GO" id="GO:0005783">
    <property type="term" value="C:endoplasmic reticulum"/>
    <property type="evidence" value="ECO:0007669"/>
    <property type="project" value="TreeGrafter"/>
</dbReference>
<dbReference type="InterPro" id="IPR001199">
    <property type="entry name" value="Cyt_B5-like_heme/steroid-bd"/>
</dbReference>
<dbReference type="GO" id="GO:0016020">
    <property type="term" value="C:membrane"/>
    <property type="evidence" value="ECO:0007669"/>
    <property type="project" value="TreeGrafter"/>
</dbReference>
<sequence>MSQPSGTWYDTLTSTPVLIATAVGVSFAAIFAASSSKTPQQVKEQVKEVKNGVVNAADAKGKAAQAGASIMSAPAADLAPPKDDPIPSSELSQYDGSDPSKPIYVAIKGRVFDVTNKPEMYGKGKGYNIFAGRDASKGLGMSSLDIKDAVPDYSSLNESQMNTLNQWESFFEKVSCQFQASLNAADVLERG</sequence>
<dbReference type="Gene3D" id="3.10.120.10">
    <property type="entry name" value="Cytochrome b5-like heme/steroid binding domain"/>
    <property type="match status" value="1"/>
</dbReference>